<reference evidence="1" key="2">
    <citation type="submission" date="2016-06" db="EMBL/GenBank/DDBJ databases">
        <title>The genome of a short-lived fish provides insights into sex chromosome evolution and the genetic control of aging.</title>
        <authorList>
            <person name="Reichwald K."/>
            <person name="Felder M."/>
            <person name="Petzold A."/>
            <person name="Koch P."/>
            <person name="Groth M."/>
            <person name="Platzer M."/>
        </authorList>
    </citation>
    <scope>NUCLEOTIDE SEQUENCE</scope>
    <source>
        <tissue evidence="1">Brain</tissue>
    </source>
</reference>
<feature type="non-terminal residue" evidence="1">
    <location>
        <position position="1"/>
    </location>
</feature>
<organism evidence="1">
    <name type="scientific">Nothobranchius korthausae</name>
    <dbReference type="NCBI Taxonomy" id="1143690"/>
    <lineage>
        <taxon>Eukaryota</taxon>
        <taxon>Metazoa</taxon>
        <taxon>Chordata</taxon>
        <taxon>Craniata</taxon>
        <taxon>Vertebrata</taxon>
        <taxon>Euteleostomi</taxon>
        <taxon>Actinopterygii</taxon>
        <taxon>Neopterygii</taxon>
        <taxon>Teleostei</taxon>
        <taxon>Neoteleostei</taxon>
        <taxon>Acanthomorphata</taxon>
        <taxon>Ovalentaria</taxon>
        <taxon>Atherinomorphae</taxon>
        <taxon>Cyprinodontiformes</taxon>
        <taxon>Nothobranchiidae</taxon>
        <taxon>Nothobranchius</taxon>
    </lineage>
</organism>
<proteinExistence type="predicted"/>
<dbReference type="AlphaFoldDB" id="A0A1A8H8J4"/>
<feature type="non-terminal residue" evidence="1">
    <location>
        <position position="49"/>
    </location>
</feature>
<dbReference type="EMBL" id="HAEC01012294">
    <property type="protein sequence ID" value="SBQ80511.1"/>
    <property type="molecule type" value="Transcribed_RNA"/>
</dbReference>
<name>A0A1A8H8J4_9TELE</name>
<evidence type="ECO:0000313" key="1">
    <source>
        <dbReference type="EMBL" id="SBQ80511.1"/>
    </source>
</evidence>
<accession>A0A1A8H8J4</accession>
<protein>
    <submittedName>
        <fullName evidence="1">Uncharacterized protein</fullName>
    </submittedName>
</protein>
<reference evidence="1" key="1">
    <citation type="submission" date="2016-05" db="EMBL/GenBank/DDBJ databases">
        <authorList>
            <person name="Lavstsen T."/>
            <person name="Jespersen J.S."/>
        </authorList>
    </citation>
    <scope>NUCLEOTIDE SEQUENCE</scope>
    <source>
        <tissue evidence="1">Brain</tissue>
    </source>
</reference>
<gene>
    <name evidence="1" type="primary">Nfu_g_1_021140</name>
</gene>
<sequence>HLVCGGCTCNIRTKFPTVGIPGSLPIQDIFYLGPGFISTYSGFRSFMVT</sequence>